<keyword evidence="6" id="KW-1185">Reference proteome</keyword>
<proteinExistence type="inferred from homology"/>
<dbReference type="InterPro" id="IPR029056">
    <property type="entry name" value="Ribokinase-like"/>
</dbReference>
<sequence>MKITSFGEVLWDNLPSGKKLGGAPLNVLVRLRALGADCAIISSRGADADGDEIQRQIEGKDVSTALLQVCPDQPTSLVEVKINNCGVATYDIVYPCAWDRITLRDEALARVAESDAFVFGSLCTRDPVTRRTLETILDRTAGTDTFKVFDVNLRQPHYTHERVLSLMKRADMAKLNDDELYELAVAFGSKHRSIDQNVRFLARLAGLERLCVTLGPHGALYFADDQMHFHTGFRVEVADTVGSGDSFLAGLIYKLLNGASPDEALDFACALGAMVATHIGPTPTIETEEIERFRHPV</sequence>
<evidence type="ECO:0000256" key="1">
    <source>
        <dbReference type="ARBA" id="ARBA00010688"/>
    </source>
</evidence>
<dbReference type="eggNOG" id="COG0524">
    <property type="taxonomic scope" value="Bacteria"/>
</dbReference>
<dbReference type="CDD" id="cd01167">
    <property type="entry name" value="bac_FRK"/>
    <property type="match status" value="1"/>
</dbReference>
<dbReference type="InterPro" id="IPR050306">
    <property type="entry name" value="PfkB_Carbo_kinase"/>
</dbReference>
<feature type="domain" description="Carbohydrate kinase PfkB" evidence="4">
    <location>
        <begin position="18"/>
        <end position="287"/>
    </location>
</feature>
<keyword evidence="2" id="KW-0808">Transferase</keyword>
<dbReference type="Pfam" id="PF00294">
    <property type="entry name" value="PfkB"/>
    <property type="match status" value="1"/>
</dbReference>
<dbReference type="GO" id="GO:0016301">
    <property type="term" value="F:kinase activity"/>
    <property type="evidence" value="ECO:0007669"/>
    <property type="project" value="UniProtKB-KW"/>
</dbReference>
<reference evidence="5 6" key="1">
    <citation type="submission" date="2010-12" db="EMBL/GenBank/DDBJ databases">
        <authorList>
            <person name="Muzny D."/>
            <person name="Qin X."/>
            <person name="Deng J."/>
            <person name="Jiang H."/>
            <person name="Liu Y."/>
            <person name="Qu J."/>
            <person name="Song X.-Z."/>
            <person name="Zhang L."/>
            <person name="Thornton R."/>
            <person name="Coyle M."/>
            <person name="Francisco L."/>
            <person name="Jackson L."/>
            <person name="Javaid M."/>
            <person name="Korchina V."/>
            <person name="Kovar C."/>
            <person name="Mata R."/>
            <person name="Mathew T."/>
            <person name="Ngo R."/>
            <person name="Nguyen L."/>
            <person name="Nguyen N."/>
            <person name="Okwuonu G."/>
            <person name="Ongeri F."/>
            <person name="Pham C."/>
            <person name="Simmons D."/>
            <person name="Wilczek-Boney K."/>
            <person name="Hale W."/>
            <person name="Jakkamsetti A."/>
            <person name="Pham P."/>
            <person name="Ruth R."/>
            <person name="San Lucas F."/>
            <person name="Warren J."/>
            <person name="Zhang J."/>
            <person name="Zhao Z."/>
            <person name="Zhou C."/>
            <person name="Zhu D."/>
            <person name="Lee S."/>
            <person name="Bess C."/>
            <person name="Blankenburg K."/>
            <person name="Forbes L."/>
            <person name="Fu Q."/>
            <person name="Gubbala S."/>
            <person name="Hirani K."/>
            <person name="Jayaseelan J.C."/>
            <person name="Lara F."/>
            <person name="Munidasa M."/>
            <person name="Palculict T."/>
            <person name="Patil S."/>
            <person name="Pu L.-L."/>
            <person name="Saada N."/>
            <person name="Tang L."/>
            <person name="Weissenberger G."/>
            <person name="Zhu Y."/>
            <person name="Hemphill L."/>
            <person name="Shang Y."/>
            <person name="Youmans B."/>
            <person name="Ayvaz T."/>
            <person name="Ross M."/>
            <person name="Santibanez J."/>
            <person name="Aqrawi P."/>
            <person name="Gross S."/>
            <person name="Joshi V."/>
            <person name="Fowler G."/>
            <person name="Nazareth L."/>
            <person name="Reid J."/>
            <person name="Worley K."/>
            <person name="Petrosino J."/>
            <person name="Highlander S."/>
            <person name="Gibbs R."/>
        </authorList>
    </citation>
    <scope>NUCLEOTIDE SEQUENCE [LARGE SCALE GENOMIC DNA]</scope>
    <source>
        <strain evidence="5 6">ATCC 51599</strain>
    </source>
</reference>
<dbReference type="RefSeq" id="WP_005672585.1">
    <property type="nucleotide sequence ID" value="NZ_CP146288.1"/>
</dbReference>
<dbReference type="Gene3D" id="3.40.1190.20">
    <property type="match status" value="1"/>
</dbReference>
<evidence type="ECO:0000313" key="6">
    <source>
        <dbReference type="Proteomes" id="UP000011021"/>
    </source>
</evidence>
<dbReference type="AlphaFoldDB" id="E7RV43"/>
<comment type="caution">
    <text evidence="5">The sequence shown here is derived from an EMBL/GenBank/DDBJ whole genome shotgun (WGS) entry which is preliminary data.</text>
</comment>
<accession>E7RV43</accession>
<dbReference type="Proteomes" id="UP000011021">
    <property type="component" value="Unassembled WGS sequence"/>
</dbReference>
<organism evidence="5 6">
    <name type="scientific">Lautropia mirabilis ATCC 51599</name>
    <dbReference type="NCBI Taxonomy" id="887898"/>
    <lineage>
        <taxon>Bacteria</taxon>
        <taxon>Pseudomonadati</taxon>
        <taxon>Pseudomonadota</taxon>
        <taxon>Betaproteobacteria</taxon>
        <taxon>Burkholderiales</taxon>
        <taxon>Burkholderiaceae</taxon>
        <taxon>Lautropia</taxon>
    </lineage>
</organism>
<dbReference type="PANTHER" id="PTHR43085:SF57">
    <property type="entry name" value="CARBOHYDRATE KINASE PFKB DOMAIN-CONTAINING PROTEIN"/>
    <property type="match status" value="1"/>
</dbReference>
<evidence type="ECO:0000256" key="3">
    <source>
        <dbReference type="ARBA" id="ARBA00022777"/>
    </source>
</evidence>
<evidence type="ECO:0000259" key="4">
    <source>
        <dbReference type="Pfam" id="PF00294"/>
    </source>
</evidence>
<dbReference type="InterPro" id="IPR011611">
    <property type="entry name" value="PfkB_dom"/>
</dbReference>
<dbReference type="EMBL" id="AEQP01000002">
    <property type="protein sequence ID" value="EFV95647.1"/>
    <property type="molecule type" value="Genomic_DNA"/>
</dbReference>
<evidence type="ECO:0000313" key="5">
    <source>
        <dbReference type="EMBL" id="EFV95647.1"/>
    </source>
</evidence>
<keyword evidence="3 5" id="KW-0418">Kinase</keyword>
<dbReference type="PANTHER" id="PTHR43085">
    <property type="entry name" value="HEXOKINASE FAMILY MEMBER"/>
    <property type="match status" value="1"/>
</dbReference>
<gene>
    <name evidence="5" type="ORF">HMPREF0551_0555</name>
</gene>
<protein>
    <submittedName>
        <fullName evidence="5">Kinase, PfkB family</fullName>
    </submittedName>
</protein>
<dbReference type="PROSITE" id="PS00584">
    <property type="entry name" value="PFKB_KINASES_2"/>
    <property type="match status" value="1"/>
</dbReference>
<comment type="similarity">
    <text evidence="1">Belongs to the carbohydrate kinase PfkB family.</text>
</comment>
<dbReference type="HOGENOM" id="CLU_027634_6_3_4"/>
<dbReference type="InterPro" id="IPR002173">
    <property type="entry name" value="Carboh/pur_kinase_PfkB_CS"/>
</dbReference>
<evidence type="ECO:0000256" key="2">
    <source>
        <dbReference type="ARBA" id="ARBA00022679"/>
    </source>
</evidence>
<dbReference type="SUPFAM" id="SSF53613">
    <property type="entry name" value="Ribokinase-like"/>
    <property type="match status" value="1"/>
</dbReference>
<dbReference type="STRING" id="887898.HMPREF0551_0555"/>
<name>E7RV43_9BURK</name>